<evidence type="ECO:0000256" key="1">
    <source>
        <dbReference type="SAM" id="Phobius"/>
    </source>
</evidence>
<comment type="caution">
    <text evidence="2">The sequence shown here is derived from an EMBL/GenBank/DDBJ whole genome shotgun (WGS) entry which is preliminary data.</text>
</comment>
<evidence type="ECO:0000313" key="2">
    <source>
        <dbReference type="EMBL" id="CAF1459067.1"/>
    </source>
</evidence>
<keyword evidence="1" id="KW-0472">Membrane</keyword>
<accession>A0A815Q795</accession>
<keyword evidence="1" id="KW-1133">Transmembrane helix</keyword>
<proteinExistence type="predicted"/>
<dbReference type="EMBL" id="CAJNOR010003913">
    <property type="protein sequence ID" value="CAF1459067.1"/>
    <property type="molecule type" value="Genomic_DNA"/>
</dbReference>
<dbReference type="AlphaFoldDB" id="A0A815Q795"/>
<name>A0A815Q795_ADIRI</name>
<dbReference type="Proteomes" id="UP000663828">
    <property type="component" value="Unassembled WGS sequence"/>
</dbReference>
<reference evidence="2" key="1">
    <citation type="submission" date="2021-02" db="EMBL/GenBank/DDBJ databases">
        <authorList>
            <person name="Nowell W R."/>
        </authorList>
    </citation>
    <scope>NUCLEOTIDE SEQUENCE</scope>
</reference>
<organism evidence="2 3">
    <name type="scientific">Adineta ricciae</name>
    <name type="common">Rotifer</name>
    <dbReference type="NCBI Taxonomy" id="249248"/>
    <lineage>
        <taxon>Eukaryota</taxon>
        <taxon>Metazoa</taxon>
        <taxon>Spiralia</taxon>
        <taxon>Gnathifera</taxon>
        <taxon>Rotifera</taxon>
        <taxon>Eurotatoria</taxon>
        <taxon>Bdelloidea</taxon>
        <taxon>Adinetida</taxon>
        <taxon>Adinetidae</taxon>
        <taxon>Adineta</taxon>
    </lineage>
</organism>
<feature type="non-terminal residue" evidence="2">
    <location>
        <position position="1"/>
    </location>
</feature>
<gene>
    <name evidence="2" type="ORF">XAT740_LOCUS37328</name>
</gene>
<protein>
    <submittedName>
        <fullName evidence="2">Uncharacterized protein</fullName>
    </submittedName>
</protein>
<keyword evidence="3" id="KW-1185">Reference proteome</keyword>
<evidence type="ECO:0000313" key="3">
    <source>
        <dbReference type="Proteomes" id="UP000663828"/>
    </source>
</evidence>
<sequence length="511" mass="58680">VNSTVDELLQHLMIEQWNVSVTYENYYQECKPAQCSYSYEARNDAIYILTTLISLVGGLSTTLKLLTPQLINFVRKKKESERPVIVLSMRERTIALWTTMKYYIHNFNVFPSIPPSTDQHQLRNQFISTRLFIFLFSSFFSILLLYNSLITIRKTVIAKSPSFADYVQLNATYSQTLTCPCTQISIDYKNIVHVNYTLHQVCSSVFITQNWIDYVYNSRKDYLSTDDFMVEAPNVFFMLDKVCEIVNLTLSNRFNVFYASPYTSGSITSYYLLQSDAQAAIEQLKLFTISNLVSSLSLIRQMIHGNSIVTGILSNYNFQINTDTNIEVGPKIYDQCDCSLSPLCTERAYIYDVQTYEILFEVPGFLFGCYIVEALLQSTLECFYDKNCTDSIQSYLSYPAPFPIANLNSSLASKYRVNSTVDELLQHLMIEQWNVSVTYENYYQECKPAQCSYSYEARNDAIYIVTTLISLTGGLVAALRTAVPLAVRLVAYCIRRRNIRVDPYTLNSEQT</sequence>
<feature type="transmembrane region" description="Helical" evidence="1">
    <location>
        <begin position="131"/>
        <end position="150"/>
    </location>
</feature>
<feature type="transmembrane region" description="Helical" evidence="1">
    <location>
        <begin position="46"/>
        <end position="67"/>
    </location>
</feature>
<keyword evidence="1" id="KW-0812">Transmembrane</keyword>